<reference evidence="9" key="2">
    <citation type="submission" date="2024-03" db="EMBL/GenBank/DDBJ databases">
        <authorList>
            <person name="Bromfield E.S.P."/>
            <person name="Cloutier S."/>
        </authorList>
    </citation>
    <scope>NUCLEOTIDE SEQUENCE</scope>
    <source>
        <strain evidence="9">5S5</strain>
    </source>
</reference>
<dbReference type="SMART" id="SM00044">
    <property type="entry name" value="CYCc"/>
    <property type="match status" value="1"/>
</dbReference>
<accession>A0ABZ2P3Q4</accession>
<evidence type="ECO:0000313" key="10">
    <source>
        <dbReference type="Proteomes" id="UP001432046"/>
    </source>
</evidence>
<dbReference type="Pfam" id="PF00672">
    <property type="entry name" value="HAMP"/>
    <property type="match status" value="1"/>
</dbReference>
<keyword evidence="2" id="KW-1003">Cell membrane</keyword>
<dbReference type="InterPro" id="IPR001054">
    <property type="entry name" value="A/G_cyclase"/>
</dbReference>
<evidence type="ECO:0000256" key="1">
    <source>
        <dbReference type="ARBA" id="ARBA00004651"/>
    </source>
</evidence>
<evidence type="ECO:0000256" key="6">
    <source>
        <dbReference type="SAM" id="Phobius"/>
    </source>
</evidence>
<dbReference type="Pfam" id="PF02743">
    <property type="entry name" value="dCache_1"/>
    <property type="match status" value="1"/>
</dbReference>
<evidence type="ECO:0000256" key="5">
    <source>
        <dbReference type="ARBA" id="ARBA00023136"/>
    </source>
</evidence>
<evidence type="ECO:0000313" key="9">
    <source>
        <dbReference type="EMBL" id="WXC81773.1"/>
    </source>
</evidence>
<dbReference type="InterPro" id="IPR033479">
    <property type="entry name" value="dCache_1"/>
</dbReference>
<dbReference type="CDD" id="cd07302">
    <property type="entry name" value="CHD"/>
    <property type="match status" value="1"/>
</dbReference>
<evidence type="ECO:0000256" key="2">
    <source>
        <dbReference type="ARBA" id="ARBA00022475"/>
    </source>
</evidence>
<dbReference type="SUPFAM" id="SSF158472">
    <property type="entry name" value="HAMP domain-like"/>
    <property type="match status" value="1"/>
</dbReference>
<sequence length="580" mass="62459">MPKPHRALFVKYFFTLFIAVVLPLALGAMGEAWFGYREQRVHLTELLRSESRSAADRIQTFTGGIRDQLGWLVQFPWTDGPDEQHTIDAQRLLRQVPAISSVSLFDGAGVQHAMISRLAINRVGEDANSLSDPAVDKLREGGSKVWYGPVRYQRGSEPHMTIAVSGNRDATGFATADVNLKLIWDVITAIKIGETGEAFVVDDSGRLVAHPDISLVLRGDATAEAFNRLRRDIAKSSDSATETKDIEGRPVVALAAEIPSLNWTVVVQQPAAEAFAPIRASLCRSLLLVAIGTSLAMVLAYWLAGRMSGPIRLLEDGAQRVGAGQFDHRVTISTGDEIERLATRFNEMARELGLSKEKSDRINRLKRFLAPQIAELVESAGDDTVLEGQRREVVAVFVDLRDFTSFSNRNEPEVVMSVLDEYHAAVGTIIVQHGATLTNFAGDGLMLLINAPVSCPDPALVALNLAIELRSAAQSLAAGWRKRSYGIGLGIGLAMGPATVGRIGYEGQFAYTAIGNAVNLAARLCSAAIDGQILVDEVVATAVDGQFSLQALGAITIKGYDQQVPIFAVAPDAVAGPARP</sequence>
<keyword evidence="5 6" id="KW-0472">Membrane</keyword>
<dbReference type="InterPro" id="IPR003660">
    <property type="entry name" value="HAMP_dom"/>
</dbReference>
<dbReference type="RefSeq" id="WP_338821934.1">
    <property type="nucleotide sequence ID" value="NZ_CP147708.1"/>
</dbReference>
<dbReference type="SUPFAM" id="SSF55073">
    <property type="entry name" value="Nucleotide cyclase"/>
    <property type="match status" value="1"/>
</dbReference>
<comment type="subcellular location">
    <subcellularLocation>
        <location evidence="1">Cell membrane</location>
        <topology evidence="1">Multi-pass membrane protein</topology>
    </subcellularLocation>
</comment>
<dbReference type="PROSITE" id="PS50885">
    <property type="entry name" value="HAMP"/>
    <property type="match status" value="1"/>
</dbReference>
<dbReference type="PANTHER" id="PTHR43081:SF20">
    <property type="entry name" value="TWO-COMPONENT RESPONSE REGULATOR"/>
    <property type="match status" value="1"/>
</dbReference>
<name>A0ABZ2P3Q4_9BRAD</name>
<dbReference type="InterPro" id="IPR050697">
    <property type="entry name" value="Adenylyl/Guanylyl_Cyclase_3/4"/>
</dbReference>
<dbReference type="PANTHER" id="PTHR43081">
    <property type="entry name" value="ADENYLATE CYCLASE, TERMINAL-DIFFERENTIATION SPECIFIC-RELATED"/>
    <property type="match status" value="1"/>
</dbReference>
<dbReference type="EMBL" id="CP147711">
    <property type="protein sequence ID" value="WXC81773.1"/>
    <property type="molecule type" value="Genomic_DNA"/>
</dbReference>
<protein>
    <submittedName>
        <fullName evidence="9">Adenylate/guanylate cyclase domain-containing protein</fullName>
    </submittedName>
</protein>
<dbReference type="CDD" id="cd06225">
    <property type="entry name" value="HAMP"/>
    <property type="match status" value="1"/>
</dbReference>
<evidence type="ECO:0000256" key="3">
    <source>
        <dbReference type="ARBA" id="ARBA00022692"/>
    </source>
</evidence>
<dbReference type="Gene3D" id="6.10.340.10">
    <property type="match status" value="1"/>
</dbReference>
<organism evidence="9 10">
    <name type="scientific">Bradyrhizobium septentrionale</name>
    <dbReference type="NCBI Taxonomy" id="1404411"/>
    <lineage>
        <taxon>Bacteria</taxon>
        <taxon>Pseudomonadati</taxon>
        <taxon>Pseudomonadota</taxon>
        <taxon>Alphaproteobacteria</taxon>
        <taxon>Hyphomicrobiales</taxon>
        <taxon>Nitrobacteraceae</taxon>
        <taxon>Bradyrhizobium</taxon>
    </lineage>
</organism>
<dbReference type="SMART" id="SM00304">
    <property type="entry name" value="HAMP"/>
    <property type="match status" value="1"/>
</dbReference>
<keyword evidence="3 6" id="KW-0812">Transmembrane</keyword>
<feature type="transmembrane region" description="Helical" evidence="6">
    <location>
        <begin position="286"/>
        <end position="304"/>
    </location>
</feature>
<proteinExistence type="predicted"/>
<gene>
    <name evidence="9" type="ORF">WDK88_09300</name>
</gene>
<dbReference type="InterPro" id="IPR029787">
    <property type="entry name" value="Nucleotide_cyclase"/>
</dbReference>
<feature type="transmembrane region" description="Helical" evidence="6">
    <location>
        <begin position="12"/>
        <end position="36"/>
    </location>
</feature>
<evidence type="ECO:0000259" key="7">
    <source>
        <dbReference type="PROSITE" id="PS50125"/>
    </source>
</evidence>
<dbReference type="Gene3D" id="3.30.70.1230">
    <property type="entry name" value="Nucleotide cyclase"/>
    <property type="match status" value="1"/>
</dbReference>
<keyword evidence="4 6" id="KW-1133">Transmembrane helix</keyword>
<dbReference type="Proteomes" id="UP001432046">
    <property type="component" value="Chromosome"/>
</dbReference>
<dbReference type="Pfam" id="PF00211">
    <property type="entry name" value="Guanylate_cyc"/>
    <property type="match status" value="1"/>
</dbReference>
<feature type="domain" description="Guanylate cyclase" evidence="7">
    <location>
        <begin position="394"/>
        <end position="525"/>
    </location>
</feature>
<dbReference type="PROSITE" id="PS50125">
    <property type="entry name" value="GUANYLATE_CYCLASE_2"/>
    <property type="match status" value="1"/>
</dbReference>
<reference evidence="9" key="1">
    <citation type="journal article" date="2021" name="Int. J. Syst. Evol. Microbiol.">
        <title>Bradyrhizobium septentrionale sp. nov. (sv. septentrionale) and Bradyrhizobium quebecense sp. nov. (sv. septentrionale) associated with legumes native to Canada possess rearranged symbiosis genes and numerous insertion sequences.</title>
        <authorList>
            <person name="Bromfield E.S.P."/>
            <person name="Cloutier S."/>
        </authorList>
    </citation>
    <scope>NUCLEOTIDE SEQUENCE</scope>
    <source>
        <strain evidence="9">5S5</strain>
    </source>
</reference>
<feature type="domain" description="HAMP" evidence="8">
    <location>
        <begin position="305"/>
        <end position="357"/>
    </location>
</feature>
<dbReference type="Gene3D" id="3.30.450.20">
    <property type="entry name" value="PAS domain"/>
    <property type="match status" value="1"/>
</dbReference>
<keyword evidence="10" id="KW-1185">Reference proteome</keyword>
<evidence type="ECO:0000259" key="8">
    <source>
        <dbReference type="PROSITE" id="PS50885"/>
    </source>
</evidence>
<evidence type="ECO:0000256" key="4">
    <source>
        <dbReference type="ARBA" id="ARBA00022989"/>
    </source>
</evidence>
<dbReference type="CDD" id="cd12912">
    <property type="entry name" value="PDC2_MCP_like"/>
    <property type="match status" value="1"/>
</dbReference>